<dbReference type="EMBL" id="RPHB01000003">
    <property type="protein sequence ID" value="MBW3467702.1"/>
    <property type="molecule type" value="Genomic_DNA"/>
</dbReference>
<evidence type="ECO:0000256" key="5">
    <source>
        <dbReference type="PROSITE-ProRule" id="PRU01360"/>
    </source>
</evidence>
<reference evidence="10 11" key="1">
    <citation type="journal article" date="2020" name="Syst. Appl. Microbiol.">
        <title>Arthrospiribacter ruber gen. nov., sp. nov., a novel bacterium isolated from Arthrospira cultures.</title>
        <authorList>
            <person name="Waleron M."/>
            <person name="Misztak A."/>
            <person name="Waleron M.M."/>
            <person name="Furmaniak M."/>
            <person name="Mrozik A."/>
            <person name="Waleron K."/>
        </authorList>
    </citation>
    <scope>NUCLEOTIDE SEQUENCE [LARGE SCALE GENOMIC DNA]</scope>
    <source>
        <strain evidence="10 11">DPMB0001</strain>
    </source>
</reference>
<keyword evidence="2 7" id="KW-0732">Signal</keyword>
<comment type="subcellular location">
    <subcellularLocation>
        <location evidence="5">Cell outer membrane</location>
        <topology evidence="5">Multi-pass membrane protein</topology>
    </subcellularLocation>
</comment>
<comment type="caution">
    <text evidence="10">The sequence shown here is derived from an EMBL/GenBank/DDBJ whole genome shotgun (WGS) entry which is preliminary data.</text>
</comment>
<dbReference type="Pfam" id="PF00593">
    <property type="entry name" value="TonB_dep_Rec_b-barrel"/>
    <property type="match status" value="1"/>
</dbReference>
<dbReference type="GO" id="GO:0009279">
    <property type="term" value="C:cell outer membrane"/>
    <property type="evidence" value="ECO:0007669"/>
    <property type="project" value="UniProtKB-SubCell"/>
</dbReference>
<evidence type="ECO:0000256" key="4">
    <source>
        <dbReference type="ARBA" id="ARBA00023065"/>
    </source>
</evidence>
<evidence type="ECO:0000313" key="11">
    <source>
        <dbReference type="Proteomes" id="UP000727490"/>
    </source>
</evidence>
<dbReference type="InterPro" id="IPR039426">
    <property type="entry name" value="TonB-dep_rcpt-like"/>
</dbReference>
<protein>
    <submittedName>
        <fullName evidence="10">TonB-dependent receptor</fullName>
    </submittedName>
</protein>
<keyword evidence="5" id="KW-0813">Transport</keyword>
<dbReference type="PROSITE" id="PS52016">
    <property type="entry name" value="TONB_DEPENDENT_REC_3"/>
    <property type="match status" value="1"/>
</dbReference>
<proteinExistence type="inferred from homology"/>
<keyword evidence="6" id="KW-0798">TonB box</keyword>
<evidence type="ECO:0000256" key="2">
    <source>
        <dbReference type="ARBA" id="ARBA00022729"/>
    </source>
</evidence>
<sequence>MKHYLCLLSFCLLAFTATAQSNLRGVVKDNSGEVLVGANVILTGTGRGSTTDLDGNFNIRNIPSGNFTLRVSYLGFEPFTKEVSIPASENLEITLQSSSLLTEEFIVYATRATDRTPTTFTQVDKSDIAKLNLGQDIPVLLNFTPSVVSFSDAGAGVGYTGLRIRGSDQTRINVTVNGIPLNDAESHGVFWVNMPDFASSVDNIQIQRGVGTSTNGAATFGASLNIQTDTRQEEAYGEVDNSFGSFNTRRHMVKVGSGLINDKWAFDARLSQITSDGYIDRASSDLRSYFLSGGYYGENHVVKLNVFSGAEVTYQAWEGVPEALLETNRTFNPYTYDNQVDNYRQTHNQLIYTGQFGPNWKANAALHYTYGRGFYEQFRRNDRLSNYALPPVVIGDQSIARMDIIRRRWLDNDFYGAVFSLNYISDDKKLDAVIGGGANRYDGDHFGELIWMQYAADVNIRDRYYDNKATKDDYNIYAKATYEALDGLYLFGDLQYRRIDYSFDGINNDLRDISGEVNFNFFNPKFGFTYQKDPNKTWYASYAVANREPVRRDFTDSPIVDRAPQSENLQNIEAGYRGQGSGFTYAANLYYMNYRDQLVLTGQLNDVGAYVRDNVDNSYRAGIELEGAYQLSSKFTIGGNIAFSRNKIEEFLEYLDDYAAETFTQEVIVHNDTDIAFSPNIVGAAILDYRPIKNLEISLLNKYVGSQYLDNTQNENRKLDAFWTTDLRLNYAMRPRFVKNLEFTLLINNIFNQLYEPNGYTFSYFLPAEGATGRELVTENFYYPQAGTNFLAGVKILF</sequence>
<keyword evidence="4" id="KW-0406">Ion transport</keyword>
<evidence type="ECO:0000256" key="6">
    <source>
        <dbReference type="RuleBase" id="RU003357"/>
    </source>
</evidence>
<accession>A0A951IX67</accession>
<dbReference type="Pfam" id="PF07715">
    <property type="entry name" value="Plug"/>
    <property type="match status" value="1"/>
</dbReference>
<keyword evidence="11" id="KW-1185">Reference proteome</keyword>
<name>A0A951IX67_9BACT</name>
<evidence type="ECO:0000256" key="7">
    <source>
        <dbReference type="SAM" id="SignalP"/>
    </source>
</evidence>
<dbReference type="GO" id="GO:0015344">
    <property type="term" value="F:siderophore uptake transmembrane transporter activity"/>
    <property type="evidence" value="ECO:0007669"/>
    <property type="project" value="TreeGrafter"/>
</dbReference>
<feature type="domain" description="TonB-dependent receptor-like beta-barrel" evidence="8">
    <location>
        <begin position="328"/>
        <end position="750"/>
    </location>
</feature>
<keyword evidence="5" id="KW-0998">Cell outer membrane</keyword>
<keyword evidence="3" id="KW-0408">Iron</keyword>
<dbReference type="Proteomes" id="UP000727490">
    <property type="component" value="Unassembled WGS sequence"/>
</dbReference>
<dbReference type="RefSeq" id="WP_219288000.1">
    <property type="nucleotide sequence ID" value="NZ_RPHB01000003.1"/>
</dbReference>
<dbReference type="PANTHER" id="PTHR32552">
    <property type="entry name" value="FERRICHROME IRON RECEPTOR-RELATED"/>
    <property type="match status" value="1"/>
</dbReference>
<keyword evidence="5" id="KW-0812">Transmembrane</keyword>
<gene>
    <name evidence="10" type="ORF">EGN73_07715</name>
</gene>
<keyword evidence="1" id="KW-0410">Iron transport</keyword>
<evidence type="ECO:0000256" key="1">
    <source>
        <dbReference type="ARBA" id="ARBA00022496"/>
    </source>
</evidence>
<dbReference type="PANTHER" id="PTHR32552:SF68">
    <property type="entry name" value="FERRICHROME OUTER MEMBRANE TRANSPORTER_PHAGE RECEPTOR"/>
    <property type="match status" value="1"/>
</dbReference>
<keyword evidence="5 6" id="KW-0472">Membrane</keyword>
<evidence type="ECO:0000259" key="8">
    <source>
        <dbReference type="Pfam" id="PF00593"/>
    </source>
</evidence>
<comment type="similarity">
    <text evidence="5 6">Belongs to the TonB-dependent receptor family.</text>
</comment>
<dbReference type="AlphaFoldDB" id="A0A951IX67"/>
<evidence type="ECO:0000259" key="9">
    <source>
        <dbReference type="Pfam" id="PF07715"/>
    </source>
</evidence>
<evidence type="ECO:0000313" key="10">
    <source>
        <dbReference type="EMBL" id="MBW3467702.1"/>
    </source>
</evidence>
<feature type="domain" description="TonB-dependent receptor plug" evidence="9">
    <location>
        <begin position="115"/>
        <end position="221"/>
    </location>
</feature>
<feature type="chain" id="PRO_5037440477" evidence="7">
    <location>
        <begin position="20"/>
        <end position="798"/>
    </location>
</feature>
<feature type="signal peptide" evidence="7">
    <location>
        <begin position="1"/>
        <end position="19"/>
    </location>
</feature>
<evidence type="ECO:0000256" key="3">
    <source>
        <dbReference type="ARBA" id="ARBA00023004"/>
    </source>
</evidence>
<organism evidence="10 11">
    <name type="scientific">Arthrospiribacter ruber</name>
    <dbReference type="NCBI Taxonomy" id="2487934"/>
    <lineage>
        <taxon>Bacteria</taxon>
        <taxon>Pseudomonadati</taxon>
        <taxon>Bacteroidota</taxon>
        <taxon>Cytophagia</taxon>
        <taxon>Cytophagales</taxon>
        <taxon>Cyclobacteriaceae</taxon>
        <taxon>Arthrospiribacter</taxon>
    </lineage>
</organism>
<keyword evidence="10" id="KW-0675">Receptor</keyword>
<dbReference type="Pfam" id="PF13715">
    <property type="entry name" value="CarbopepD_reg_2"/>
    <property type="match status" value="1"/>
</dbReference>
<keyword evidence="5" id="KW-1134">Transmembrane beta strand</keyword>
<dbReference type="InterPro" id="IPR000531">
    <property type="entry name" value="Beta-barrel_TonB"/>
</dbReference>
<dbReference type="InterPro" id="IPR012910">
    <property type="entry name" value="Plug_dom"/>
</dbReference>